<name>A0AAJ1BD18_9ACTO</name>
<dbReference type="Pfam" id="PF05016">
    <property type="entry name" value="ParE_toxin"/>
    <property type="match status" value="1"/>
</dbReference>
<dbReference type="EMBL" id="JAKNHJ010000019">
    <property type="protein sequence ID" value="MCG4618600.1"/>
    <property type="molecule type" value="Genomic_DNA"/>
</dbReference>
<reference evidence="3" key="1">
    <citation type="submission" date="2022-01" db="EMBL/GenBank/DDBJ databases">
        <title>Collection of gut derived symbiotic bacterial strains cultured from healthy donors.</title>
        <authorList>
            <person name="Lin H."/>
            <person name="Kohout C."/>
            <person name="Waligurski E."/>
            <person name="Pamer E.G."/>
        </authorList>
    </citation>
    <scope>NUCLEOTIDE SEQUENCE</scope>
    <source>
        <strain evidence="3">DFI.7.46</strain>
    </source>
</reference>
<sequence length="91" mass="10539">MSWKLVISPHAVKQLSKLDKPTAKLITSWLRKNISQCENPREKGKALSANLAGSWRYRIGNYRVLCEIKDDELIVLAFEVAHRSKVYRQSR</sequence>
<dbReference type="NCBIfam" id="TIGR02385">
    <property type="entry name" value="RelE_StbE"/>
    <property type="match status" value="1"/>
</dbReference>
<evidence type="ECO:0000313" key="4">
    <source>
        <dbReference type="Proteomes" id="UP001200537"/>
    </source>
</evidence>
<dbReference type="InterPro" id="IPR035093">
    <property type="entry name" value="RelE/ParE_toxin_dom_sf"/>
</dbReference>
<dbReference type="Proteomes" id="UP001200537">
    <property type="component" value="Unassembled WGS sequence"/>
</dbReference>
<comment type="similarity">
    <text evidence="1">Belongs to the RelE toxin family.</text>
</comment>
<proteinExistence type="inferred from homology"/>
<comment type="caution">
    <text evidence="3">The sequence shown here is derived from an EMBL/GenBank/DDBJ whole genome shotgun (WGS) entry which is preliminary data.</text>
</comment>
<dbReference type="PANTHER" id="PTHR35601:SF1">
    <property type="entry name" value="TOXIN RELE"/>
    <property type="match status" value="1"/>
</dbReference>
<organism evidence="3 4">
    <name type="scientific">Varibaculum cambriense</name>
    <dbReference type="NCBI Taxonomy" id="184870"/>
    <lineage>
        <taxon>Bacteria</taxon>
        <taxon>Bacillati</taxon>
        <taxon>Actinomycetota</taxon>
        <taxon>Actinomycetes</taxon>
        <taxon>Actinomycetales</taxon>
        <taxon>Actinomycetaceae</taxon>
        <taxon>Varibaculum</taxon>
    </lineage>
</organism>
<gene>
    <name evidence="3" type="ORF">L0M99_08875</name>
</gene>
<dbReference type="Gene3D" id="3.30.2310.20">
    <property type="entry name" value="RelE-like"/>
    <property type="match status" value="1"/>
</dbReference>
<protein>
    <submittedName>
        <fullName evidence="3">Type II toxin-antitoxin system RelE/ParE family toxin</fullName>
    </submittedName>
</protein>
<keyword evidence="2" id="KW-1277">Toxin-antitoxin system</keyword>
<dbReference type="AlphaFoldDB" id="A0AAJ1BD18"/>
<evidence type="ECO:0000313" key="3">
    <source>
        <dbReference type="EMBL" id="MCG4618600.1"/>
    </source>
</evidence>
<evidence type="ECO:0000256" key="2">
    <source>
        <dbReference type="ARBA" id="ARBA00022649"/>
    </source>
</evidence>
<evidence type="ECO:0000256" key="1">
    <source>
        <dbReference type="ARBA" id="ARBA00006226"/>
    </source>
</evidence>
<dbReference type="RefSeq" id="WP_024058772.1">
    <property type="nucleotide sequence ID" value="NZ_JAGZVZ010000005.1"/>
</dbReference>
<accession>A0AAJ1BD18</accession>
<dbReference type="InterPro" id="IPR007712">
    <property type="entry name" value="RelE/ParE_toxin"/>
</dbReference>
<dbReference type="PANTHER" id="PTHR35601">
    <property type="entry name" value="TOXIN RELE"/>
    <property type="match status" value="1"/>
</dbReference>
<dbReference type="SUPFAM" id="SSF143011">
    <property type="entry name" value="RelE-like"/>
    <property type="match status" value="1"/>
</dbReference>